<dbReference type="Proteomes" id="UP001146351">
    <property type="component" value="Unassembled WGS sequence"/>
</dbReference>
<name>A0A9W9HXH3_9EURO</name>
<evidence type="ECO:0000313" key="2">
    <source>
        <dbReference type="Proteomes" id="UP001146351"/>
    </source>
</evidence>
<dbReference type="OrthoDB" id="4425169at2759"/>
<protein>
    <submittedName>
        <fullName evidence="1">Uncharacterized protein</fullName>
    </submittedName>
</protein>
<dbReference type="EMBL" id="JAPQKO010000006">
    <property type="protein sequence ID" value="KAJ5156814.1"/>
    <property type="molecule type" value="Genomic_DNA"/>
</dbReference>
<accession>A0A9W9HXH3</accession>
<sequence length="210" mass="23038">MAITELIFPSIKTDPKSLEEIETNWPTFSSLLIDPNPGLLHAFRGWVVSEEDKDVTKDFKEFLLFEWKEEAAFHSFVTGQQFATFASTVRHLLNGPPTLQLFDTNVSPKDIGLAPVMEVIRVPIQSPEAAGTAVKVWKTISQVVMEEGSKNHVLHGTSTNLENSLFVGIVGWASPEESFQSGLNMLSTLGDASRVAVEVSALDLPALQEA</sequence>
<keyword evidence="2" id="KW-1185">Reference proteome</keyword>
<comment type="caution">
    <text evidence="1">The sequence shown here is derived from an EMBL/GenBank/DDBJ whole genome shotgun (WGS) entry which is preliminary data.</text>
</comment>
<dbReference type="AlphaFoldDB" id="A0A9W9HXH3"/>
<reference evidence="1" key="1">
    <citation type="submission" date="2022-11" db="EMBL/GenBank/DDBJ databases">
        <authorList>
            <person name="Petersen C."/>
        </authorList>
    </citation>
    <scope>NUCLEOTIDE SEQUENCE</scope>
    <source>
        <strain evidence="1">IBT 21917</strain>
    </source>
</reference>
<evidence type="ECO:0000313" key="1">
    <source>
        <dbReference type="EMBL" id="KAJ5156814.1"/>
    </source>
</evidence>
<gene>
    <name evidence="1" type="ORF">N7492_009617</name>
</gene>
<reference evidence="1" key="2">
    <citation type="journal article" date="2023" name="IMA Fungus">
        <title>Comparative genomic study of the Penicillium genus elucidates a diverse pangenome and 15 lateral gene transfer events.</title>
        <authorList>
            <person name="Petersen C."/>
            <person name="Sorensen T."/>
            <person name="Nielsen M.R."/>
            <person name="Sondergaard T.E."/>
            <person name="Sorensen J.L."/>
            <person name="Fitzpatrick D.A."/>
            <person name="Frisvad J.C."/>
            <person name="Nielsen K.L."/>
        </authorList>
    </citation>
    <scope>NUCLEOTIDE SEQUENCE</scope>
    <source>
        <strain evidence="1">IBT 21917</strain>
    </source>
</reference>
<proteinExistence type="predicted"/>
<organism evidence="1 2">
    <name type="scientific">Penicillium capsulatum</name>
    <dbReference type="NCBI Taxonomy" id="69766"/>
    <lineage>
        <taxon>Eukaryota</taxon>
        <taxon>Fungi</taxon>
        <taxon>Dikarya</taxon>
        <taxon>Ascomycota</taxon>
        <taxon>Pezizomycotina</taxon>
        <taxon>Eurotiomycetes</taxon>
        <taxon>Eurotiomycetidae</taxon>
        <taxon>Eurotiales</taxon>
        <taxon>Aspergillaceae</taxon>
        <taxon>Penicillium</taxon>
    </lineage>
</organism>